<feature type="transmembrane region" description="Helical" evidence="7">
    <location>
        <begin position="212"/>
        <end position="231"/>
    </location>
</feature>
<proteinExistence type="inferred from homology"/>
<dbReference type="PANTHER" id="PTHR30151:SF0">
    <property type="entry name" value="ABC TRANSPORTER PERMEASE PROTEIN MJ0413-RELATED"/>
    <property type="match status" value="1"/>
</dbReference>
<keyword evidence="4 7" id="KW-0812">Transmembrane</keyword>
<organism evidence="9 10">
    <name type="scientific">Candidatus Azambacteria bacterium RIFOXYD1_FULL_42_11</name>
    <dbReference type="NCBI Taxonomy" id="1797310"/>
    <lineage>
        <taxon>Bacteria</taxon>
        <taxon>Candidatus Azamiibacteriota</taxon>
    </lineage>
</organism>
<evidence type="ECO:0000313" key="9">
    <source>
        <dbReference type="EMBL" id="OGD42201.1"/>
    </source>
</evidence>
<evidence type="ECO:0000256" key="3">
    <source>
        <dbReference type="ARBA" id="ARBA00022475"/>
    </source>
</evidence>
<dbReference type="GO" id="GO:0005886">
    <property type="term" value="C:plasma membrane"/>
    <property type="evidence" value="ECO:0007669"/>
    <property type="project" value="UniProtKB-SubCell"/>
</dbReference>
<keyword evidence="9" id="KW-0418">Kinase</keyword>
<dbReference type="EMBL" id="MEZA01000017">
    <property type="protein sequence ID" value="OGD42201.1"/>
    <property type="molecule type" value="Genomic_DNA"/>
</dbReference>
<name>A0A1F5CH66_9BACT</name>
<evidence type="ECO:0000256" key="6">
    <source>
        <dbReference type="ARBA" id="ARBA00023136"/>
    </source>
</evidence>
<keyword evidence="5 7" id="KW-1133">Transmembrane helix</keyword>
<comment type="caution">
    <text evidence="9">The sequence shown here is derived from an EMBL/GenBank/DDBJ whole genome shotgun (WGS) entry which is preliminary data.</text>
</comment>
<evidence type="ECO:0000256" key="1">
    <source>
        <dbReference type="ARBA" id="ARBA00004651"/>
    </source>
</evidence>
<evidence type="ECO:0000256" key="5">
    <source>
        <dbReference type="ARBA" id="ARBA00022989"/>
    </source>
</evidence>
<feature type="transmembrane region" description="Helical" evidence="7">
    <location>
        <begin position="243"/>
        <end position="261"/>
    </location>
</feature>
<dbReference type="GO" id="GO:0055085">
    <property type="term" value="P:transmembrane transport"/>
    <property type="evidence" value="ECO:0007669"/>
    <property type="project" value="InterPro"/>
</dbReference>
<keyword evidence="3" id="KW-1003">Cell membrane</keyword>
<protein>
    <submittedName>
        <fullName evidence="9">Lipid kinase</fullName>
    </submittedName>
</protein>
<feature type="transmembrane region" description="Helical" evidence="7">
    <location>
        <begin position="21"/>
        <end position="40"/>
    </location>
</feature>
<dbReference type="GO" id="GO:0016301">
    <property type="term" value="F:kinase activity"/>
    <property type="evidence" value="ECO:0007669"/>
    <property type="project" value="UniProtKB-KW"/>
</dbReference>
<dbReference type="Pfam" id="PF00528">
    <property type="entry name" value="BPD_transp_1"/>
    <property type="match status" value="1"/>
</dbReference>
<keyword evidence="2 7" id="KW-0813">Transport</keyword>
<evidence type="ECO:0000259" key="8">
    <source>
        <dbReference type="PROSITE" id="PS50928"/>
    </source>
</evidence>
<accession>A0A1F5CH66</accession>
<evidence type="ECO:0000256" key="4">
    <source>
        <dbReference type="ARBA" id="ARBA00022692"/>
    </source>
</evidence>
<evidence type="ECO:0000313" key="10">
    <source>
        <dbReference type="Proteomes" id="UP000178974"/>
    </source>
</evidence>
<feature type="transmembrane region" description="Helical" evidence="7">
    <location>
        <begin position="116"/>
        <end position="138"/>
    </location>
</feature>
<feature type="transmembrane region" description="Helical" evidence="7">
    <location>
        <begin position="88"/>
        <end position="109"/>
    </location>
</feature>
<dbReference type="AlphaFoldDB" id="A0A1F5CH66"/>
<dbReference type="PANTHER" id="PTHR30151">
    <property type="entry name" value="ALKANE SULFONATE ABC TRANSPORTER-RELATED, MEMBRANE SUBUNIT"/>
    <property type="match status" value="1"/>
</dbReference>
<keyword evidence="9" id="KW-0808">Transferase</keyword>
<dbReference type="CDD" id="cd06261">
    <property type="entry name" value="TM_PBP2"/>
    <property type="match status" value="1"/>
</dbReference>
<gene>
    <name evidence="9" type="ORF">A2567_02870</name>
</gene>
<evidence type="ECO:0000256" key="7">
    <source>
        <dbReference type="RuleBase" id="RU363032"/>
    </source>
</evidence>
<comment type="similarity">
    <text evidence="7">Belongs to the binding-protein-dependent transport system permease family.</text>
</comment>
<feature type="domain" description="ABC transmembrane type-1" evidence="8">
    <location>
        <begin position="85"/>
        <end position="261"/>
    </location>
</feature>
<evidence type="ECO:0000256" key="2">
    <source>
        <dbReference type="ARBA" id="ARBA00022448"/>
    </source>
</evidence>
<dbReference type="SUPFAM" id="SSF161098">
    <property type="entry name" value="MetI-like"/>
    <property type="match status" value="1"/>
</dbReference>
<dbReference type="InterPro" id="IPR035906">
    <property type="entry name" value="MetI-like_sf"/>
</dbReference>
<reference evidence="9 10" key="1">
    <citation type="journal article" date="2016" name="Nat. Commun.">
        <title>Thousands of microbial genomes shed light on interconnected biogeochemical processes in an aquifer system.</title>
        <authorList>
            <person name="Anantharaman K."/>
            <person name="Brown C.T."/>
            <person name="Hug L.A."/>
            <person name="Sharon I."/>
            <person name="Castelle C.J."/>
            <person name="Probst A.J."/>
            <person name="Thomas B.C."/>
            <person name="Singh A."/>
            <person name="Wilkins M.J."/>
            <person name="Karaoz U."/>
            <person name="Brodie E.L."/>
            <person name="Williams K.H."/>
            <person name="Hubbard S.S."/>
            <person name="Banfield J.F."/>
        </authorList>
    </citation>
    <scope>NUCLEOTIDE SEQUENCE [LARGE SCALE GENOMIC DNA]</scope>
</reference>
<dbReference type="Proteomes" id="UP000178974">
    <property type="component" value="Unassembled WGS sequence"/>
</dbReference>
<dbReference type="Gene3D" id="1.10.3720.10">
    <property type="entry name" value="MetI-like"/>
    <property type="match status" value="1"/>
</dbReference>
<dbReference type="PROSITE" id="PS50928">
    <property type="entry name" value="ABC_TM1"/>
    <property type="match status" value="1"/>
</dbReference>
<dbReference type="InterPro" id="IPR000515">
    <property type="entry name" value="MetI-like"/>
</dbReference>
<keyword evidence="6 7" id="KW-0472">Membrane</keyword>
<comment type="subcellular location">
    <subcellularLocation>
        <location evidence="1 7">Cell membrane</location>
        <topology evidence="1 7">Multi-pass membrane protein</topology>
    </subcellularLocation>
</comment>
<sequence length="277" mass="31335">MVKIPKFFGIHAEPTLRMNRVLTILPFVILISVYLASSYARLTTNPDDKLLPSISKMVESVGRLAFTEDKRSGDYVMLDDTLASLKRMVSGMFLAASSGLIIGLNIGLFPGMRAMFLTFFTFLSIVPPLAILPILFIVFGVDELAKVVLIFIGTFFVIARDMNLTVEKIPKEQITKALTLGASQLQVVYRIILPQVMPRLIDATRLSLGSAWIFLIASEAIASTGGLGYRIYLVRRYLAMDIIIPYVLWITFIGFLMDWLLKKFIIWKYSWYRVSER</sequence>